<dbReference type="GO" id="GO:0000706">
    <property type="term" value="P:meiotic DNA double-strand break processing"/>
    <property type="evidence" value="ECO:0007669"/>
    <property type="project" value="TreeGrafter"/>
</dbReference>
<proteinExistence type="predicted"/>
<dbReference type="GO" id="GO:0003918">
    <property type="term" value="F:DNA topoisomerase type II (double strand cut, ATP-hydrolyzing) activity"/>
    <property type="evidence" value="ECO:0007669"/>
    <property type="project" value="InterPro"/>
</dbReference>
<keyword evidence="4" id="KW-1185">Reference proteome</keyword>
<dbReference type="SUPFAM" id="SSF56726">
    <property type="entry name" value="DNA topoisomerase IV, alpha subunit"/>
    <property type="match status" value="1"/>
</dbReference>
<dbReference type="InterPro" id="IPR034136">
    <property type="entry name" value="TOPRIM_Topo6A/Spo11"/>
</dbReference>
<dbReference type="Gene3D" id="3.40.1360.10">
    <property type="match status" value="1"/>
</dbReference>
<evidence type="ECO:0000313" key="4">
    <source>
        <dbReference type="Proteomes" id="UP000198406"/>
    </source>
</evidence>
<dbReference type="Proteomes" id="UP000198406">
    <property type="component" value="Unassembled WGS sequence"/>
</dbReference>
<dbReference type="GO" id="GO:0003677">
    <property type="term" value="F:DNA binding"/>
    <property type="evidence" value="ECO:0007669"/>
    <property type="project" value="InterPro"/>
</dbReference>
<dbReference type="EMBL" id="BDSP01000218">
    <property type="protein sequence ID" value="GAX25016.1"/>
    <property type="molecule type" value="Genomic_DNA"/>
</dbReference>
<reference evidence="3 4" key="1">
    <citation type="journal article" date="2015" name="Plant Cell">
        <title>Oil accumulation by the oleaginous diatom Fistulifera solaris as revealed by the genome and transcriptome.</title>
        <authorList>
            <person name="Tanaka T."/>
            <person name="Maeda Y."/>
            <person name="Veluchamy A."/>
            <person name="Tanaka M."/>
            <person name="Abida H."/>
            <person name="Marechal E."/>
            <person name="Bowler C."/>
            <person name="Muto M."/>
            <person name="Sunaga Y."/>
            <person name="Tanaka M."/>
            <person name="Yoshino T."/>
            <person name="Taniguchi T."/>
            <person name="Fukuda Y."/>
            <person name="Nemoto M."/>
            <person name="Matsumoto M."/>
            <person name="Wong P.S."/>
            <person name="Aburatani S."/>
            <person name="Fujibuchi W."/>
        </authorList>
    </citation>
    <scope>NUCLEOTIDE SEQUENCE [LARGE SCALE GENOMIC DNA]</scope>
    <source>
        <strain evidence="3 4">JPCC DA0580</strain>
    </source>
</reference>
<gene>
    <name evidence="3" type="ORF">FisN_2Lh300</name>
</gene>
<protein>
    <recommendedName>
        <fullName evidence="2">Topoisomerase 6 subunit A/Spo11 TOPRIM domain-containing protein</fullName>
    </recommendedName>
</protein>
<feature type="domain" description="Topoisomerase 6 subunit A/Spo11 TOPRIM" evidence="2">
    <location>
        <begin position="200"/>
        <end position="356"/>
    </location>
</feature>
<evidence type="ECO:0000256" key="1">
    <source>
        <dbReference type="SAM" id="MobiDB-lite"/>
    </source>
</evidence>
<dbReference type="GO" id="GO:0007131">
    <property type="term" value="P:reciprocal meiotic recombination"/>
    <property type="evidence" value="ECO:0007669"/>
    <property type="project" value="TreeGrafter"/>
</dbReference>
<feature type="region of interest" description="Disordered" evidence="1">
    <location>
        <begin position="1"/>
        <end position="23"/>
    </location>
</feature>
<evidence type="ECO:0000259" key="2">
    <source>
        <dbReference type="Pfam" id="PF21180"/>
    </source>
</evidence>
<comment type="caution">
    <text evidence="3">The sequence shown here is derived from an EMBL/GenBank/DDBJ whole genome shotgun (WGS) entry which is preliminary data.</text>
</comment>
<organism evidence="3 4">
    <name type="scientific">Fistulifera solaris</name>
    <name type="common">Oleaginous diatom</name>
    <dbReference type="NCBI Taxonomy" id="1519565"/>
    <lineage>
        <taxon>Eukaryota</taxon>
        <taxon>Sar</taxon>
        <taxon>Stramenopiles</taxon>
        <taxon>Ochrophyta</taxon>
        <taxon>Bacillariophyta</taxon>
        <taxon>Bacillariophyceae</taxon>
        <taxon>Bacillariophycidae</taxon>
        <taxon>Naviculales</taxon>
        <taxon>Naviculaceae</taxon>
        <taxon>Fistulifera</taxon>
    </lineage>
</organism>
<dbReference type="GO" id="GO:0042138">
    <property type="term" value="P:meiotic DNA double-strand break formation"/>
    <property type="evidence" value="ECO:0007669"/>
    <property type="project" value="TreeGrafter"/>
</dbReference>
<dbReference type="Pfam" id="PF21180">
    <property type="entry name" value="TOP6A-Spo11_Toprim"/>
    <property type="match status" value="1"/>
</dbReference>
<name>A0A1Z5KFN3_FISSO</name>
<dbReference type="PANTHER" id="PTHR10848:SF0">
    <property type="entry name" value="MEIOTIC RECOMBINATION PROTEIN SPO11"/>
    <property type="match status" value="1"/>
</dbReference>
<dbReference type="AlphaFoldDB" id="A0A1Z5KFN3"/>
<dbReference type="CDD" id="cd00223">
    <property type="entry name" value="TOPRIM_TopoIIB_SPO"/>
    <property type="match status" value="1"/>
</dbReference>
<dbReference type="OrthoDB" id="43781at2759"/>
<sequence>MANEVDDASLNVNHEESEEDVTPDTVISRIERLIHDIVNQLDENRIPALKGNGIAKAFGQWNQCRTFTNIVLVLSYCHALLLANRQFGTVEVVCCVFLLAAHNLHRLQMMIMSCHVPTFSFKECCAAIWDAVELLGVPRHAMGLHASPRGWWTGDVQLLQDGICVLDGRHLQSIQGATIGSEWLGQRLNFDISTVAAKCILVVEKEGIYKRLSEDRFFERYPCVIVTGRGFPDLATRACVHHLHRVLRLPVYGVCDSNPFGVMVLHNYQESRRSSNVGVPMKWIGLRPCQIEQLEREGRALPRQVFQELTEVDEQRLEGHLLSGTHGWIATAEDPDRRIEELRQMRQFKVELEALNWWRGR</sequence>
<dbReference type="InterPro" id="IPR036078">
    <property type="entry name" value="Spo11/TopoVI_A_sf"/>
</dbReference>
<dbReference type="InterPro" id="IPR002815">
    <property type="entry name" value="Spo11/TopoVI_A"/>
</dbReference>
<evidence type="ECO:0000313" key="3">
    <source>
        <dbReference type="EMBL" id="GAX25016.1"/>
    </source>
</evidence>
<dbReference type="PRINTS" id="PR01550">
    <property type="entry name" value="TOP6AFAMILY"/>
</dbReference>
<dbReference type="InParanoid" id="A0A1Z5KFN3"/>
<accession>A0A1Z5KFN3</accession>
<dbReference type="GO" id="GO:0000228">
    <property type="term" value="C:nuclear chromosome"/>
    <property type="evidence" value="ECO:0007669"/>
    <property type="project" value="TreeGrafter"/>
</dbReference>
<dbReference type="PANTHER" id="PTHR10848">
    <property type="entry name" value="MEIOTIC RECOMBINATION PROTEIN SPO11"/>
    <property type="match status" value="1"/>
</dbReference>